<keyword evidence="1" id="KW-0472">Membrane</keyword>
<dbReference type="Pfam" id="PF11772">
    <property type="entry name" value="EpuA"/>
    <property type="match status" value="1"/>
</dbReference>
<organism evidence="2 3">
    <name type="scientific">Vagococcus fluvialis</name>
    <dbReference type="NCBI Taxonomy" id="2738"/>
    <lineage>
        <taxon>Bacteria</taxon>
        <taxon>Bacillati</taxon>
        <taxon>Bacillota</taxon>
        <taxon>Bacilli</taxon>
        <taxon>Lactobacillales</taxon>
        <taxon>Enterococcaceae</taxon>
        <taxon>Vagococcus</taxon>
    </lineage>
</organism>
<comment type="caution">
    <text evidence="2">The sequence shown here is derived from an EMBL/GenBank/DDBJ whole genome shotgun (WGS) entry which is preliminary data.</text>
</comment>
<feature type="transmembrane region" description="Helical" evidence="1">
    <location>
        <begin position="12"/>
        <end position="34"/>
    </location>
</feature>
<dbReference type="Proteomes" id="UP000288197">
    <property type="component" value="Unassembled WGS sequence"/>
</dbReference>
<dbReference type="GeneID" id="63146106"/>
<proteinExistence type="predicted"/>
<dbReference type="EMBL" id="NGJX01000004">
    <property type="protein sequence ID" value="RSU02729.1"/>
    <property type="molecule type" value="Genomic_DNA"/>
</dbReference>
<keyword evidence="1" id="KW-0812">Transmembrane</keyword>
<sequence>MSSISKQIIIQVSLVILAIIMLILLFFIGVRIGYVTLGKGHPSDTFKAETWQHILDFIK</sequence>
<accession>A0A369AXY2</accession>
<reference evidence="2 3" key="1">
    <citation type="submission" date="2017-05" db="EMBL/GenBank/DDBJ databases">
        <title>Vagococcus spp. assemblies.</title>
        <authorList>
            <person name="Gulvik C.A."/>
        </authorList>
    </citation>
    <scope>NUCLEOTIDE SEQUENCE [LARGE SCALE GENOMIC DNA]</scope>
    <source>
        <strain evidence="2 3">NCFB 2497</strain>
    </source>
</reference>
<gene>
    <name evidence="2" type="ORF">CBF32_05530</name>
</gene>
<dbReference type="OrthoDB" id="2300232at2"/>
<keyword evidence="3" id="KW-1185">Reference proteome</keyword>
<evidence type="ECO:0000256" key="1">
    <source>
        <dbReference type="SAM" id="Phobius"/>
    </source>
</evidence>
<dbReference type="RefSeq" id="WP_086341559.1">
    <property type="nucleotide sequence ID" value="NZ_CP081459.1"/>
</dbReference>
<name>A0A369AXY2_9ENTE</name>
<dbReference type="AlphaFoldDB" id="A0A369AXY2"/>
<evidence type="ECO:0000313" key="3">
    <source>
        <dbReference type="Proteomes" id="UP000288197"/>
    </source>
</evidence>
<dbReference type="InterPro" id="IPR024596">
    <property type="entry name" value="RNApol_su_b/EpuA"/>
</dbReference>
<keyword evidence="1" id="KW-1133">Transmembrane helix</keyword>
<protein>
    <submittedName>
        <fullName evidence="2">Uncharacterized protein</fullName>
    </submittedName>
</protein>
<evidence type="ECO:0000313" key="2">
    <source>
        <dbReference type="EMBL" id="RSU02729.1"/>
    </source>
</evidence>